<gene>
    <name evidence="2" type="ORF">AK812_SmicGene9110</name>
</gene>
<accession>A0A1Q9EJA5</accession>
<protein>
    <submittedName>
        <fullName evidence="2">Uncharacterized protein</fullName>
    </submittedName>
</protein>
<dbReference type="EMBL" id="LSRX01000137">
    <property type="protein sequence ID" value="OLQ07495.1"/>
    <property type="molecule type" value="Genomic_DNA"/>
</dbReference>
<sequence length="299" mass="32328">MGSGSSQEISPRDAGDPERPDPAPSAEPAEEDPSLQGPISKKEIDSREPAEPCCGRLCGSLSCSDQLLDPVAQKPFGTDAASLLCSQDGCSENAREICLALSGSPEPRQELSSSECYALALEDGRLDTRDGYGLMPAKLYVPVNFGQLAYDWSAPSSSQPAISDAEMAKLQDCLTIFIEAMLRGVIVQLRIDENETGHQGCNLLAVVALPSSLEELVIISGGLEQTIRMSCIRWVRPLEKGRRTGSCLWPGSERRKMVHISLDAGCFLRLRFEQEDQAAFFGTCMRLLGKASQSDSLPD</sequence>
<reference evidence="2 3" key="1">
    <citation type="submission" date="2016-02" db="EMBL/GenBank/DDBJ databases">
        <title>Genome analysis of coral dinoflagellate symbionts highlights evolutionary adaptations to a symbiotic lifestyle.</title>
        <authorList>
            <person name="Aranda M."/>
            <person name="Li Y."/>
            <person name="Liew Y.J."/>
            <person name="Baumgarten S."/>
            <person name="Simakov O."/>
            <person name="Wilson M."/>
            <person name="Piel J."/>
            <person name="Ashoor H."/>
            <person name="Bougouffa S."/>
            <person name="Bajic V.B."/>
            <person name="Ryu T."/>
            <person name="Ravasi T."/>
            <person name="Bayer T."/>
            <person name="Micklem G."/>
            <person name="Kim H."/>
            <person name="Bhak J."/>
            <person name="Lajeunesse T.C."/>
            <person name="Voolstra C.R."/>
        </authorList>
    </citation>
    <scope>NUCLEOTIDE SEQUENCE [LARGE SCALE GENOMIC DNA]</scope>
    <source>
        <strain evidence="2 3">CCMP2467</strain>
    </source>
</reference>
<keyword evidence="3" id="KW-1185">Reference proteome</keyword>
<feature type="compositionally biased region" description="Basic and acidic residues" evidence="1">
    <location>
        <begin position="40"/>
        <end position="49"/>
    </location>
</feature>
<name>A0A1Q9EJA5_SYMMI</name>
<dbReference type="OMA" id="TIRMSCI"/>
<dbReference type="Proteomes" id="UP000186817">
    <property type="component" value="Unassembled WGS sequence"/>
</dbReference>
<dbReference type="AlphaFoldDB" id="A0A1Q9EJA5"/>
<feature type="region of interest" description="Disordered" evidence="1">
    <location>
        <begin position="1"/>
        <end position="49"/>
    </location>
</feature>
<feature type="compositionally biased region" description="Basic and acidic residues" evidence="1">
    <location>
        <begin position="10"/>
        <end position="21"/>
    </location>
</feature>
<proteinExistence type="predicted"/>
<evidence type="ECO:0000313" key="3">
    <source>
        <dbReference type="Proteomes" id="UP000186817"/>
    </source>
</evidence>
<organism evidence="2 3">
    <name type="scientific">Symbiodinium microadriaticum</name>
    <name type="common">Dinoflagellate</name>
    <name type="synonym">Zooxanthella microadriatica</name>
    <dbReference type="NCBI Taxonomy" id="2951"/>
    <lineage>
        <taxon>Eukaryota</taxon>
        <taxon>Sar</taxon>
        <taxon>Alveolata</taxon>
        <taxon>Dinophyceae</taxon>
        <taxon>Suessiales</taxon>
        <taxon>Symbiodiniaceae</taxon>
        <taxon>Symbiodinium</taxon>
    </lineage>
</organism>
<comment type="caution">
    <text evidence="2">The sequence shown here is derived from an EMBL/GenBank/DDBJ whole genome shotgun (WGS) entry which is preliminary data.</text>
</comment>
<evidence type="ECO:0000256" key="1">
    <source>
        <dbReference type="SAM" id="MobiDB-lite"/>
    </source>
</evidence>
<evidence type="ECO:0000313" key="2">
    <source>
        <dbReference type="EMBL" id="OLQ07495.1"/>
    </source>
</evidence>
<dbReference type="OrthoDB" id="420689at2759"/>